<proteinExistence type="inferred from homology"/>
<evidence type="ECO:0000256" key="3">
    <source>
        <dbReference type="ARBA" id="ARBA00021704"/>
    </source>
</evidence>
<feature type="compositionally biased region" description="Polar residues" evidence="7">
    <location>
        <begin position="1"/>
        <end position="11"/>
    </location>
</feature>
<sequence length="580" mass="65235">MSTSEIPTQSVEAIMPETVTTAETMEIDAPINEIPQAGNTESAESSSMKPPPAKRRKGENEEPKEPLSEVILRRLTRISDGDTVMLKLPSDAIKVVTIQKDGLIQLGKYGSFPASQLIGLHYDITYEIIGGGGPSGSGSGSSTPLPFIAPEDQGKKGNNKKGKGKENDNKSNPGWKNVLRPLKRQNIVDFVIEDITETNEHIHDLPELEKQTLSHEDINALKAQGLSVEQIIKKQEEAHEKFKLKTEFSKEKWRRRKEKKFSTTVHPLSPTVPNILLHYSERSPSSIMNLRTDTLSQLLNMSNIRPEGRYLVVDDTGGLITSAILERIGSIGKIINFTNSDSPPSWSILQSMNFSERELECVKWLNWMEAQEDYERPPPPPEDDDAKPQKVAQRLRKHNAQTAELNATRNELHLGNWDGLILATNLSPISILSFLTKYVIGSGNIVVYSPYIQILTELLNWSKKDPNYLNDTLSESWERTYQVLPGRTHPMMNTSSTGGYLWSAIRVHPSKFQPESHSRFKRRKTAKAPTRENGNKAENEDKADNVVVEDEDEVEEVEEVQEKVENQQNDADKMEEALNQ</sequence>
<reference evidence="8 9" key="1">
    <citation type="submission" date="2024-01" db="EMBL/GenBank/DDBJ databases">
        <title>Comparative genomics of Cryptococcus and Kwoniella reveals pathogenesis evolution and contrasting modes of karyotype evolution via chromosome fusion or intercentromeric recombination.</title>
        <authorList>
            <person name="Coelho M.A."/>
            <person name="David-Palma M."/>
            <person name="Shea T."/>
            <person name="Bowers K."/>
            <person name="McGinley-Smith S."/>
            <person name="Mohammad A.W."/>
            <person name="Gnirke A."/>
            <person name="Yurkov A.M."/>
            <person name="Nowrousian M."/>
            <person name="Sun S."/>
            <person name="Cuomo C.A."/>
            <person name="Heitman J."/>
        </authorList>
    </citation>
    <scope>NUCLEOTIDE SEQUENCE [LARGE SCALE GENOMIC DNA]</scope>
    <source>
        <strain evidence="8 9">CBS 6074</strain>
    </source>
</reference>
<dbReference type="PANTHER" id="PTHR12945:SF0">
    <property type="entry name" value="TRNA (ADENINE(58)-N(1))-METHYLTRANSFERASE NON-CATALYTIC SUBUNIT TRM6"/>
    <property type="match status" value="1"/>
</dbReference>
<dbReference type="EMBL" id="CP144107">
    <property type="protein sequence ID" value="WWC92299.1"/>
    <property type="molecule type" value="Genomic_DNA"/>
</dbReference>
<dbReference type="GeneID" id="91097922"/>
<gene>
    <name evidence="8" type="ORF">L201_007253</name>
</gene>
<evidence type="ECO:0000313" key="9">
    <source>
        <dbReference type="Proteomes" id="UP001355207"/>
    </source>
</evidence>
<keyword evidence="4" id="KW-0819">tRNA processing</keyword>
<evidence type="ECO:0000256" key="6">
    <source>
        <dbReference type="ARBA" id="ARBA00032319"/>
    </source>
</evidence>
<organism evidence="8 9">
    <name type="scientific">Kwoniella dendrophila CBS 6074</name>
    <dbReference type="NCBI Taxonomy" id="1295534"/>
    <lineage>
        <taxon>Eukaryota</taxon>
        <taxon>Fungi</taxon>
        <taxon>Dikarya</taxon>
        <taxon>Basidiomycota</taxon>
        <taxon>Agaricomycotina</taxon>
        <taxon>Tremellomycetes</taxon>
        <taxon>Tremellales</taxon>
        <taxon>Cryptococcaceae</taxon>
        <taxon>Kwoniella</taxon>
    </lineage>
</organism>
<feature type="region of interest" description="Disordered" evidence="7">
    <location>
        <begin position="1"/>
        <end position="68"/>
    </location>
</feature>
<dbReference type="PANTHER" id="PTHR12945">
    <property type="entry name" value="TRANSLATION INITIATION FACTOR EIF3-RELATED"/>
    <property type="match status" value="1"/>
</dbReference>
<dbReference type="Gene3D" id="3.10.330.20">
    <property type="match status" value="1"/>
</dbReference>
<evidence type="ECO:0000313" key="8">
    <source>
        <dbReference type="EMBL" id="WWC92299.1"/>
    </source>
</evidence>
<evidence type="ECO:0000256" key="5">
    <source>
        <dbReference type="ARBA" id="ARBA00023242"/>
    </source>
</evidence>
<evidence type="ECO:0000256" key="1">
    <source>
        <dbReference type="ARBA" id="ARBA00004123"/>
    </source>
</evidence>
<feature type="compositionally biased region" description="Acidic residues" evidence="7">
    <location>
        <begin position="547"/>
        <end position="559"/>
    </location>
</feature>
<dbReference type="GO" id="GO:0030488">
    <property type="term" value="P:tRNA methylation"/>
    <property type="evidence" value="ECO:0007669"/>
    <property type="project" value="InterPro"/>
</dbReference>
<name>A0AAX4K593_9TREE</name>
<accession>A0AAX4K593</accession>
<keyword evidence="9" id="KW-1185">Reference proteome</keyword>
<evidence type="ECO:0000256" key="4">
    <source>
        <dbReference type="ARBA" id="ARBA00022694"/>
    </source>
</evidence>
<feature type="compositionally biased region" description="Basic and acidic residues" evidence="7">
    <location>
        <begin position="529"/>
        <end position="544"/>
    </location>
</feature>
<comment type="subcellular location">
    <subcellularLocation>
        <location evidence="1">Nucleus</location>
    </subcellularLocation>
</comment>
<dbReference type="RefSeq" id="XP_066079061.1">
    <property type="nucleotide sequence ID" value="XM_066222964.1"/>
</dbReference>
<dbReference type="Proteomes" id="UP001355207">
    <property type="component" value="Chromosome 10"/>
</dbReference>
<feature type="compositionally biased region" description="Basic and acidic residues" evidence="7">
    <location>
        <begin position="58"/>
        <end position="67"/>
    </location>
</feature>
<dbReference type="Pfam" id="PF04189">
    <property type="entry name" value="Gcd10p"/>
    <property type="match status" value="1"/>
</dbReference>
<feature type="region of interest" description="Disordered" evidence="7">
    <location>
        <begin position="513"/>
        <end position="580"/>
    </location>
</feature>
<evidence type="ECO:0000256" key="7">
    <source>
        <dbReference type="SAM" id="MobiDB-lite"/>
    </source>
</evidence>
<feature type="region of interest" description="Disordered" evidence="7">
    <location>
        <begin position="134"/>
        <end position="177"/>
    </location>
</feature>
<feature type="compositionally biased region" description="Basic and acidic residues" evidence="7">
    <location>
        <begin position="560"/>
        <end position="580"/>
    </location>
</feature>
<comment type="similarity">
    <text evidence="2">Belongs to the TRM6/GCD10 family.</text>
</comment>
<dbReference type="AlphaFoldDB" id="A0AAX4K593"/>
<dbReference type="GO" id="GO:0031515">
    <property type="term" value="C:tRNA (m1A) methyltransferase complex"/>
    <property type="evidence" value="ECO:0007669"/>
    <property type="project" value="InterPro"/>
</dbReference>
<keyword evidence="5" id="KW-0539">Nucleus</keyword>
<dbReference type="GO" id="GO:0005634">
    <property type="term" value="C:nucleus"/>
    <property type="evidence" value="ECO:0007669"/>
    <property type="project" value="UniProtKB-SubCell"/>
</dbReference>
<dbReference type="InterPro" id="IPR017423">
    <property type="entry name" value="TRM6"/>
</dbReference>
<evidence type="ECO:0000256" key="2">
    <source>
        <dbReference type="ARBA" id="ARBA00008320"/>
    </source>
</evidence>
<protein>
    <recommendedName>
        <fullName evidence="3">tRNA (adenine(58)-N(1))-methyltransferase non-catalytic subunit TRM6</fullName>
    </recommendedName>
    <alternativeName>
        <fullName evidence="6">tRNA(m1A58)-methyltransferase subunit TRM6</fullName>
    </alternativeName>
</protein>
<feature type="compositionally biased region" description="Polar residues" evidence="7">
    <location>
        <begin position="37"/>
        <end position="48"/>
    </location>
</feature>